<name>A0ABP6SW41_9ACTN</name>
<evidence type="ECO:0000313" key="4">
    <source>
        <dbReference type="Proteomes" id="UP001501676"/>
    </source>
</evidence>
<comment type="caution">
    <text evidence="3">The sequence shown here is derived from an EMBL/GenBank/DDBJ whole genome shotgun (WGS) entry which is preliminary data.</text>
</comment>
<reference evidence="4" key="1">
    <citation type="journal article" date="2019" name="Int. J. Syst. Evol. Microbiol.">
        <title>The Global Catalogue of Microorganisms (GCM) 10K type strain sequencing project: providing services to taxonomists for standard genome sequencing and annotation.</title>
        <authorList>
            <consortium name="The Broad Institute Genomics Platform"/>
            <consortium name="The Broad Institute Genome Sequencing Center for Infectious Disease"/>
            <person name="Wu L."/>
            <person name="Ma J."/>
        </authorList>
    </citation>
    <scope>NUCLEOTIDE SEQUENCE [LARGE SCALE GENOMIC DNA]</scope>
    <source>
        <strain evidence="4">JCM 9458</strain>
    </source>
</reference>
<sequence>MQCAQIRVALSALVDGEDPGTDRADVDAHLAGCAECRAWQATAADATAVAREGWRSAADVPDLTAQVLAAVAADRGAPRPASDHRSPERRPLVHAGVLRWALGLSAVAQLLLALPGLIADPGTSDAALHTGREMASFDVAVAIGFLFVAGRPAWARALVPVAVALAGCLLLTSSIDVVEGVAQVGHELNHLLAGVQAVLVWLLARADRTPSAPETVLRMQGPGGGPDRTVPGQV</sequence>
<dbReference type="RefSeq" id="WP_345727982.1">
    <property type="nucleotide sequence ID" value="NZ_BAAAYN010000014.1"/>
</dbReference>
<dbReference type="Proteomes" id="UP001501676">
    <property type="component" value="Unassembled WGS sequence"/>
</dbReference>
<evidence type="ECO:0000259" key="2">
    <source>
        <dbReference type="Pfam" id="PF13490"/>
    </source>
</evidence>
<feature type="region of interest" description="Disordered" evidence="1">
    <location>
        <begin position="213"/>
        <end position="234"/>
    </location>
</feature>
<organism evidence="3 4">
    <name type="scientific">Cryptosporangium minutisporangium</name>
    <dbReference type="NCBI Taxonomy" id="113569"/>
    <lineage>
        <taxon>Bacteria</taxon>
        <taxon>Bacillati</taxon>
        <taxon>Actinomycetota</taxon>
        <taxon>Actinomycetes</taxon>
        <taxon>Cryptosporangiales</taxon>
        <taxon>Cryptosporangiaceae</taxon>
        <taxon>Cryptosporangium</taxon>
    </lineage>
</organism>
<keyword evidence="4" id="KW-1185">Reference proteome</keyword>
<accession>A0ABP6SW41</accession>
<dbReference type="EMBL" id="BAAAYN010000014">
    <property type="protein sequence ID" value="GAA3386176.1"/>
    <property type="molecule type" value="Genomic_DNA"/>
</dbReference>
<gene>
    <name evidence="3" type="ORF">GCM10020369_22510</name>
</gene>
<evidence type="ECO:0000256" key="1">
    <source>
        <dbReference type="SAM" id="MobiDB-lite"/>
    </source>
</evidence>
<dbReference type="InterPro" id="IPR027383">
    <property type="entry name" value="Znf_put"/>
</dbReference>
<protein>
    <recommendedName>
        <fullName evidence="2">Putative zinc-finger domain-containing protein</fullName>
    </recommendedName>
</protein>
<evidence type="ECO:0000313" key="3">
    <source>
        <dbReference type="EMBL" id="GAA3386176.1"/>
    </source>
</evidence>
<feature type="domain" description="Putative zinc-finger" evidence="2">
    <location>
        <begin position="3"/>
        <end position="37"/>
    </location>
</feature>
<dbReference type="Pfam" id="PF13490">
    <property type="entry name" value="zf-HC2"/>
    <property type="match status" value="1"/>
</dbReference>
<proteinExistence type="predicted"/>